<accession>A0A5R9F5Z0</accession>
<gene>
    <name evidence="1" type="ORF">FCL54_08815</name>
</gene>
<reference evidence="1 2" key="1">
    <citation type="submission" date="2019-04" db="EMBL/GenBank/DDBJ databases">
        <title>Bacillus caeni sp. nov., a bacterium isolated from mangrove sediment.</title>
        <authorList>
            <person name="Huang H."/>
            <person name="Mo K."/>
            <person name="Hu Y."/>
        </authorList>
    </citation>
    <scope>NUCLEOTIDE SEQUENCE [LARGE SCALE GENOMIC DNA]</scope>
    <source>
        <strain evidence="1 2">HB172195</strain>
    </source>
</reference>
<organism evidence="1 2">
    <name type="scientific">Exobacillus caeni</name>
    <dbReference type="NCBI Taxonomy" id="2574798"/>
    <lineage>
        <taxon>Bacteria</taxon>
        <taxon>Bacillati</taxon>
        <taxon>Bacillota</taxon>
        <taxon>Bacilli</taxon>
        <taxon>Bacillales</taxon>
        <taxon>Guptibacillaceae</taxon>
        <taxon>Exobacillus</taxon>
    </lineage>
</organism>
<dbReference type="EMBL" id="SWLG01000005">
    <property type="protein sequence ID" value="TLS37909.1"/>
    <property type="molecule type" value="Genomic_DNA"/>
</dbReference>
<dbReference type="RefSeq" id="WP_138125444.1">
    <property type="nucleotide sequence ID" value="NZ_SWLG01000005.1"/>
</dbReference>
<protein>
    <submittedName>
        <fullName evidence="1">Uncharacterized protein</fullName>
    </submittedName>
</protein>
<evidence type="ECO:0000313" key="2">
    <source>
        <dbReference type="Proteomes" id="UP000308230"/>
    </source>
</evidence>
<comment type="caution">
    <text evidence="1">The sequence shown here is derived from an EMBL/GenBank/DDBJ whole genome shotgun (WGS) entry which is preliminary data.</text>
</comment>
<name>A0A5R9F5Z0_9BACL</name>
<dbReference type="AlphaFoldDB" id="A0A5R9F5Z0"/>
<evidence type="ECO:0000313" key="1">
    <source>
        <dbReference type="EMBL" id="TLS37909.1"/>
    </source>
</evidence>
<proteinExistence type="predicted"/>
<dbReference type="OrthoDB" id="2887025at2"/>
<keyword evidence="2" id="KW-1185">Reference proteome</keyword>
<dbReference type="Proteomes" id="UP000308230">
    <property type="component" value="Unassembled WGS sequence"/>
</dbReference>
<sequence>MNRLDRLQILTEMIREYKTSILNDHNKEKVGEEVLEIIQSAGDEELFDKVASAKLKQDYREQAVKHLDEATDYLHKKIEEELA</sequence>